<dbReference type="OrthoDB" id="2661955at2"/>
<proteinExistence type="predicted"/>
<protein>
    <recommendedName>
        <fullName evidence="3">Lipoprotein</fullName>
    </recommendedName>
</protein>
<sequence>MRKNIFLIVVGMFLISGCTNGENRSKIPEHSPEQQEQIKDVLKHKKKEKQSVALTYKPVTNTQKIRKVSQINSKEIVQELQTSVGKIMIYNKKDDDKNHYGAFVNQNKTYDLGVVSGRHPDNINIHELKLYNNSLVRIDGVFGANAPVQNYFEIEDGKIKPFLKVTTGHVKEVDLEGDGKSEIVSLHGSPMLAHIYKWDNGAFKVANINEALGALHVSHTEENLFRVLFNGSKELVMYQYKTPGVLELKNKGADSQNSNENKASIQPHKEVTDITQLPDRVDLSFTPLELEGLERGEKLKSWEPLKSISLGSIKGKSITLHVFDETNQDNLCSASYETVSLVEFNGNTYKLPDCTSASLKEKKLKQALFTSKDLKQKNHEQIIVAGVELAANGPGRMLYMVYDSSGQNLWSFEDWGLLKVVDLDHSGEKEFINQFQGLHMQFPDVTIYRWENGTIYKSLSWKKVLSINNHNQNTVSLVTKSNQYIFDVRILTDYQSRTYQNVKYRYENGELQKIGG</sequence>
<dbReference type="eggNOG" id="ENOG503326M">
    <property type="taxonomic scope" value="Bacteria"/>
</dbReference>
<evidence type="ECO:0000313" key="1">
    <source>
        <dbReference type="EMBL" id="KGX90158.1"/>
    </source>
</evidence>
<dbReference type="EMBL" id="AVPF01000009">
    <property type="protein sequence ID" value="KGX90158.1"/>
    <property type="molecule type" value="Genomic_DNA"/>
</dbReference>
<dbReference type="STRING" id="1385511.GCA_000425225_02543"/>
<evidence type="ECO:0000313" key="2">
    <source>
        <dbReference type="Proteomes" id="UP000030403"/>
    </source>
</evidence>
<name>A0A0A5GG09_9BACI</name>
<dbReference type="RefSeq" id="WP_027446236.1">
    <property type="nucleotide sequence ID" value="NZ_AULJ01000032.1"/>
</dbReference>
<evidence type="ECO:0008006" key="3">
    <source>
        <dbReference type="Google" id="ProtNLM"/>
    </source>
</evidence>
<dbReference type="PROSITE" id="PS51257">
    <property type="entry name" value="PROKAR_LIPOPROTEIN"/>
    <property type="match status" value="1"/>
</dbReference>
<gene>
    <name evidence="1" type="ORF">N783_01315</name>
</gene>
<organism evidence="1 2">
    <name type="scientific">Pontibacillus marinus BH030004 = DSM 16465</name>
    <dbReference type="NCBI Taxonomy" id="1385511"/>
    <lineage>
        <taxon>Bacteria</taxon>
        <taxon>Bacillati</taxon>
        <taxon>Bacillota</taxon>
        <taxon>Bacilli</taxon>
        <taxon>Bacillales</taxon>
        <taxon>Bacillaceae</taxon>
        <taxon>Pontibacillus</taxon>
    </lineage>
</organism>
<dbReference type="AlphaFoldDB" id="A0A0A5GG09"/>
<keyword evidence="2" id="KW-1185">Reference proteome</keyword>
<accession>A0A0A5GG09</accession>
<dbReference type="Proteomes" id="UP000030403">
    <property type="component" value="Unassembled WGS sequence"/>
</dbReference>
<comment type="caution">
    <text evidence="1">The sequence shown here is derived from an EMBL/GenBank/DDBJ whole genome shotgun (WGS) entry which is preliminary data.</text>
</comment>
<reference evidence="1 2" key="1">
    <citation type="submission" date="2013-08" db="EMBL/GenBank/DDBJ databases">
        <authorList>
            <person name="Huang J."/>
            <person name="Wang G."/>
        </authorList>
    </citation>
    <scope>NUCLEOTIDE SEQUENCE [LARGE SCALE GENOMIC DNA]</scope>
    <source>
        <strain evidence="1 2">BH030004</strain>
    </source>
</reference>